<keyword evidence="2" id="KW-1185">Reference proteome</keyword>
<comment type="caution">
    <text evidence="1">The sequence shown here is derived from an EMBL/GenBank/DDBJ whole genome shotgun (WGS) entry which is preliminary data.</text>
</comment>
<dbReference type="AlphaFoldDB" id="A0A699YIZ7"/>
<evidence type="ECO:0000313" key="1">
    <source>
        <dbReference type="EMBL" id="GFH06844.1"/>
    </source>
</evidence>
<accession>A0A699YIZ7</accession>
<organism evidence="1 2">
    <name type="scientific">Haematococcus lacustris</name>
    <name type="common">Green alga</name>
    <name type="synonym">Haematococcus pluvialis</name>
    <dbReference type="NCBI Taxonomy" id="44745"/>
    <lineage>
        <taxon>Eukaryota</taxon>
        <taxon>Viridiplantae</taxon>
        <taxon>Chlorophyta</taxon>
        <taxon>core chlorophytes</taxon>
        <taxon>Chlorophyceae</taxon>
        <taxon>CS clade</taxon>
        <taxon>Chlamydomonadales</taxon>
        <taxon>Haematococcaceae</taxon>
        <taxon>Haematococcus</taxon>
    </lineage>
</organism>
<feature type="non-terminal residue" evidence="1">
    <location>
        <position position="409"/>
    </location>
</feature>
<sequence>RVGLVTPPIEPPTPLTIRDNGFSGLISARVYTRIEASECGRAEARAELVGHVAGWRHAYHPAPYSSSERGGLPKLQHVAAPLTPPPPPHCCSCVLVSLANSLALHALCAHAPIAWLILADRVGKCNALGFVQHCNAYHKPAAAADPSKAHRARASVGHRWCLELSTREVELCSAPQRDAHAFASSIPGSMSMHSCFFPAAWIHVEWSETACACAQCMTPAPRGVCMRPTITKPFVAMPMFDQKRDDKHWDDEFLTLLCSFAPDSVMQLCTLGKKLSVKMLNEYCKAVGLYVPAITLRADLRGELCIPRCGCCQAAFKRPIAQSGTVRVPGRLPVTVGASSSGEQAQARRKDKAFRVKMTTQLSPGTPQSQMSLTWWFNGRGDRLPRACSSTDAWPLRATVSGRRFQQDD</sequence>
<dbReference type="EMBL" id="BLLF01000059">
    <property type="protein sequence ID" value="GFH06844.1"/>
    <property type="molecule type" value="Genomic_DNA"/>
</dbReference>
<feature type="non-terminal residue" evidence="1">
    <location>
        <position position="1"/>
    </location>
</feature>
<dbReference type="Proteomes" id="UP000485058">
    <property type="component" value="Unassembled WGS sequence"/>
</dbReference>
<gene>
    <name evidence="1" type="ORF">HaLaN_01551</name>
</gene>
<protein>
    <submittedName>
        <fullName evidence="1">Uncharacterized protein</fullName>
    </submittedName>
</protein>
<name>A0A699YIZ7_HAELA</name>
<reference evidence="1 2" key="1">
    <citation type="submission" date="2020-02" db="EMBL/GenBank/DDBJ databases">
        <title>Draft genome sequence of Haematococcus lacustris strain NIES-144.</title>
        <authorList>
            <person name="Morimoto D."/>
            <person name="Nakagawa S."/>
            <person name="Yoshida T."/>
            <person name="Sawayama S."/>
        </authorList>
    </citation>
    <scope>NUCLEOTIDE SEQUENCE [LARGE SCALE GENOMIC DNA]</scope>
    <source>
        <strain evidence="1 2">NIES-144</strain>
    </source>
</reference>
<proteinExistence type="predicted"/>
<evidence type="ECO:0000313" key="2">
    <source>
        <dbReference type="Proteomes" id="UP000485058"/>
    </source>
</evidence>